<dbReference type="GeneID" id="19735602"/>
<dbReference type="EMBL" id="KJ094030">
    <property type="protein sequence ID" value="AHL19243.1"/>
    <property type="molecule type" value="Genomic_DNA"/>
</dbReference>
<evidence type="ECO:0000313" key="2">
    <source>
        <dbReference type="Proteomes" id="UP000026997"/>
    </source>
</evidence>
<gene>
    <name evidence="1" type="ORF">LP083-2_036</name>
</gene>
<dbReference type="KEGG" id="vg:19735602"/>
<organism evidence="1 2">
    <name type="scientific">Listeria phage LP-083-2</name>
    <dbReference type="NCBI Taxonomy" id="1458855"/>
    <lineage>
        <taxon>Viruses</taxon>
        <taxon>Duplodnaviria</taxon>
        <taxon>Heunggongvirae</taxon>
        <taxon>Uroviricota</taxon>
        <taxon>Caudoviricetes</taxon>
        <taxon>Herelleviridae</taxon>
        <taxon>Jasinskavirinae</taxon>
        <taxon>Pecentumvirus</taxon>
        <taxon>Pecentumvirus LP0832</taxon>
    </lineage>
</organism>
<evidence type="ECO:0000313" key="1">
    <source>
        <dbReference type="EMBL" id="AHL19243.1"/>
    </source>
</evidence>
<dbReference type="Proteomes" id="UP000026997">
    <property type="component" value="Segment"/>
</dbReference>
<reference evidence="1 2" key="1">
    <citation type="journal article" date="2014" name="Appl. Environ. Microbiol.">
        <title>Comparative genomic and morphological analysis of Listeria phages isolated from farm environments.</title>
        <authorList>
            <person name="Denes T."/>
            <person name="Vongkamjan K."/>
            <person name="Ackermann H.W."/>
            <person name="Moreno Switt A.I."/>
            <person name="Wiedmann M."/>
            <person name="den Bakker H.C."/>
        </authorList>
    </citation>
    <scope>NUCLEOTIDE SEQUENCE [LARGE SCALE GENOMIC DNA]</scope>
</reference>
<accession>A0A059T5P4</accession>
<protein>
    <submittedName>
        <fullName evidence="1">Uncharacterized protein</fullName>
    </submittedName>
</protein>
<proteinExistence type="predicted"/>
<name>A0A059T5P4_9CAUD</name>
<keyword evidence="2" id="KW-1185">Reference proteome</keyword>
<dbReference type="OrthoDB" id="32478at10239"/>
<sequence length="110" mass="12962">MIQAYRVRSQEDFVNLMVNLEKKDFKWYSGLPPLDGVYYRQNPDKDLASDSLLVVLNYEHRTIRYYTVANLREAYPLATIYTYTPSRTSKTNSVDGFTPTQLVYDEELYL</sequence>
<dbReference type="RefSeq" id="YP_009044492.1">
    <property type="nucleotide sequence ID" value="NC_024383.1"/>
</dbReference>